<comment type="caution">
    <text evidence="5">The sequence shown here is derived from an EMBL/GenBank/DDBJ whole genome shotgun (WGS) entry which is preliminary data.</text>
</comment>
<dbReference type="GO" id="GO:0051596">
    <property type="term" value="P:methylglyoxal catabolic process"/>
    <property type="evidence" value="ECO:0007669"/>
    <property type="project" value="TreeGrafter"/>
</dbReference>
<dbReference type="SUPFAM" id="SSF51430">
    <property type="entry name" value="NAD(P)-linked oxidoreductase"/>
    <property type="match status" value="1"/>
</dbReference>
<evidence type="ECO:0000256" key="1">
    <source>
        <dbReference type="ARBA" id="ARBA00006515"/>
    </source>
</evidence>
<dbReference type="Gene3D" id="3.20.20.100">
    <property type="entry name" value="NADP-dependent oxidoreductase domain"/>
    <property type="match status" value="1"/>
</dbReference>
<dbReference type="PANTHER" id="PTHR43150:SF4">
    <property type="entry name" value="L-GLYCERALDEHYDE 3-PHOSPHATE REDUCTASE"/>
    <property type="match status" value="1"/>
</dbReference>
<accession>A0A9D1YVL3</accession>
<feature type="domain" description="NADP-dependent oxidoreductase" evidence="4">
    <location>
        <begin position="27"/>
        <end position="328"/>
    </location>
</feature>
<evidence type="ECO:0000256" key="3">
    <source>
        <dbReference type="ARBA" id="ARBA00023002"/>
    </source>
</evidence>
<dbReference type="InterPro" id="IPR023210">
    <property type="entry name" value="NADP_OxRdtase_dom"/>
</dbReference>
<sequence>MTWQPSPERFAKMDFRRSGNSGLKLSPITLGLWQNFGEHAPLERQRELVRSAVDLGITHFDLANNYGPPSGSAERHFGRMLATDLAGHRDDLVIATKAGWRMDPGPYQFGGSRKYLISSLDASLQRLGLDYVDIYYHHRPDPETPLEESMRALHDIVRSGKALYVGISSYSAADTRRAHEILADLGTPLTIHQPSYSMLNRWIETDGLVDTCGELGIGMIGFTPLAQGLLTGKYLNGVPEGSRAARSGSTVNPVTVEKSVTALRALNDIADSRGQSLAQMALAWALRDARMTSLTLGASRVEQLEHNVAALENLEFSEEELTRIDKHAEDVQGVDGNWGAARKSTQEH</sequence>
<dbReference type="NCBIfam" id="NF007388">
    <property type="entry name" value="PRK09912.1"/>
    <property type="match status" value="1"/>
</dbReference>
<keyword evidence="2" id="KW-0521">NADP</keyword>
<comment type="similarity">
    <text evidence="1">Belongs to the shaker potassium channel beta subunit family.</text>
</comment>
<name>A0A9D1YVL3_9MICO</name>
<dbReference type="GO" id="GO:0016491">
    <property type="term" value="F:oxidoreductase activity"/>
    <property type="evidence" value="ECO:0007669"/>
    <property type="project" value="UniProtKB-KW"/>
</dbReference>
<evidence type="ECO:0000259" key="4">
    <source>
        <dbReference type="Pfam" id="PF00248"/>
    </source>
</evidence>
<evidence type="ECO:0000313" key="5">
    <source>
        <dbReference type="EMBL" id="HIY64751.1"/>
    </source>
</evidence>
<organism evidence="5 6">
    <name type="scientific">Candidatus Agrococcus pullicola</name>
    <dbReference type="NCBI Taxonomy" id="2838429"/>
    <lineage>
        <taxon>Bacteria</taxon>
        <taxon>Bacillati</taxon>
        <taxon>Actinomycetota</taxon>
        <taxon>Actinomycetes</taxon>
        <taxon>Micrococcales</taxon>
        <taxon>Microbacteriaceae</taxon>
        <taxon>Agrococcus</taxon>
    </lineage>
</organism>
<dbReference type="Proteomes" id="UP000824005">
    <property type="component" value="Unassembled WGS sequence"/>
</dbReference>
<reference evidence="5" key="1">
    <citation type="journal article" date="2021" name="PeerJ">
        <title>Extensive microbial diversity within the chicken gut microbiome revealed by metagenomics and culture.</title>
        <authorList>
            <person name="Gilroy R."/>
            <person name="Ravi A."/>
            <person name="Getino M."/>
            <person name="Pursley I."/>
            <person name="Horton D.L."/>
            <person name="Alikhan N.F."/>
            <person name="Baker D."/>
            <person name="Gharbi K."/>
            <person name="Hall N."/>
            <person name="Watson M."/>
            <person name="Adriaenssens E.M."/>
            <person name="Foster-Nyarko E."/>
            <person name="Jarju S."/>
            <person name="Secka A."/>
            <person name="Antonio M."/>
            <person name="Oren A."/>
            <person name="Chaudhuri R.R."/>
            <person name="La Ragione R."/>
            <person name="Hildebrand F."/>
            <person name="Pallen M.J."/>
        </authorList>
    </citation>
    <scope>NUCLEOTIDE SEQUENCE</scope>
    <source>
        <strain evidence="5">ChiGjej1B1-98</strain>
    </source>
</reference>
<dbReference type="Pfam" id="PF00248">
    <property type="entry name" value="Aldo_ket_red"/>
    <property type="match status" value="1"/>
</dbReference>
<protein>
    <submittedName>
        <fullName evidence="5">L-glyceraldehyde 3-phosphate reductase</fullName>
        <ecNumber evidence="5">1.1.1.-</ecNumber>
    </submittedName>
</protein>
<dbReference type="PANTHER" id="PTHR43150">
    <property type="entry name" value="HYPERKINETIC, ISOFORM M"/>
    <property type="match status" value="1"/>
</dbReference>
<dbReference type="EC" id="1.1.1.-" evidence="5"/>
<dbReference type="InterPro" id="IPR005399">
    <property type="entry name" value="K_chnl_volt-dep_bsu_KCNAB-rel"/>
</dbReference>
<dbReference type="EMBL" id="DXDC01000012">
    <property type="protein sequence ID" value="HIY64751.1"/>
    <property type="molecule type" value="Genomic_DNA"/>
</dbReference>
<dbReference type="AlphaFoldDB" id="A0A9D1YVL3"/>
<gene>
    <name evidence="5" type="primary">mgrA</name>
    <name evidence="5" type="ORF">H9830_00565</name>
</gene>
<keyword evidence="3 5" id="KW-0560">Oxidoreductase</keyword>
<evidence type="ECO:0000256" key="2">
    <source>
        <dbReference type="ARBA" id="ARBA00022857"/>
    </source>
</evidence>
<dbReference type="InterPro" id="IPR036812">
    <property type="entry name" value="NAD(P)_OxRdtase_dom_sf"/>
</dbReference>
<evidence type="ECO:0000313" key="6">
    <source>
        <dbReference type="Proteomes" id="UP000824005"/>
    </source>
</evidence>
<proteinExistence type="inferred from homology"/>
<reference evidence="5" key="2">
    <citation type="submission" date="2021-04" db="EMBL/GenBank/DDBJ databases">
        <authorList>
            <person name="Gilroy R."/>
        </authorList>
    </citation>
    <scope>NUCLEOTIDE SEQUENCE</scope>
    <source>
        <strain evidence="5">ChiGjej1B1-98</strain>
    </source>
</reference>